<dbReference type="Pfam" id="PF07980">
    <property type="entry name" value="SusD_RagB"/>
    <property type="match status" value="1"/>
</dbReference>
<dbReference type="InterPro" id="IPR011990">
    <property type="entry name" value="TPR-like_helical_dom_sf"/>
</dbReference>
<evidence type="ECO:0000256" key="1">
    <source>
        <dbReference type="ARBA" id="ARBA00004442"/>
    </source>
</evidence>
<dbReference type="EMBL" id="CP069450">
    <property type="protein sequence ID" value="QRO50424.1"/>
    <property type="molecule type" value="Genomic_DNA"/>
</dbReference>
<feature type="domain" description="SusD-like N-terminal" evidence="7">
    <location>
        <begin position="21"/>
        <end position="229"/>
    </location>
</feature>
<gene>
    <name evidence="9" type="ORF">DWW18_12485</name>
    <name evidence="10" type="ORF">DWZ68_09865</name>
    <name evidence="8" type="ORF">I6J59_01950</name>
</gene>
<evidence type="ECO:0000256" key="3">
    <source>
        <dbReference type="ARBA" id="ARBA00022729"/>
    </source>
</evidence>
<dbReference type="Pfam" id="PF14322">
    <property type="entry name" value="SusD-like_3"/>
    <property type="match status" value="1"/>
</dbReference>
<dbReference type="RefSeq" id="WP_034502633.1">
    <property type="nucleotide sequence ID" value="NZ_CABJDM010000010.1"/>
</dbReference>
<dbReference type="Proteomes" id="UP000286038">
    <property type="component" value="Unassembled WGS sequence"/>
</dbReference>
<dbReference type="PROSITE" id="PS51257">
    <property type="entry name" value="PROKAR_LIPOPROTEIN"/>
    <property type="match status" value="1"/>
</dbReference>
<dbReference type="AlphaFoldDB" id="A0A415QI39"/>
<reference evidence="8 13" key="2">
    <citation type="submission" date="2021-02" db="EMBL/GenBank/DDBJ databases">
        <title>FDA dAtabase for Regulatory Grade micrObial Sequences (FDA-ARGOS): Supporting development and validation of Infectious Disease Dx tests.</title>
        <authorList>
            <person name="Carlson P."/>
            <person name="Fischbach M."/>
            <person name="Hastie J."/>
            <person name="Bilen M."/>
            <person name="Cheng A."/>
            <person name="Tallon L."/>
            <person name="Sadzewicz L."/>
            <person name="Zhao X."/>
            <person name="Boylan J."/>
            <person name="Ott S."/>
            <person name="Bowen H."/>
            <person name="Vavikolanu K."/>
            <person name="Mehta A."/>
            <person name="Aluvathingal J."/>
            <person name="Nadendla S."/>
            <person name="Yan Y."/>
            <person name="Sichtig H."/>
        </authorList>
    </citation>
    <scope>NUCLEOTIDE SEQUENCE [LARGE SCALE GENOMIC DNA]</scope>
    <source>
        <strain evidence="8 13">FDAARGOS_1229</strain>
    </source>
</reference>
<evidence type="ECO:0000313" key="12">
    <source>
        <dbReference type="Proteomes" id="UP000286038"/>
    </source>
</evidence>
<sequence>MRKYFISVIIIVALSFMACGDYLDQVPEKDVETFESIFERRASADIWLTQATEFMAGVSFSGFGSNAGVVGADEFVTGNYIRDNNTAKLFNIADGLQMSQDPLGNIWTTTYYSIRMLNTFISNIDNVYDLTAAEKRNWKAEAIAVKAFYYFELVRRYGPIVLVPKNIDVNADLAEMQIPRSHVDTCFNEIVRLLDEAIPDLLYGKERLISHKLFLSKEGAMALKARVLLYQASPLFNGNEYYVNFKGKKGESLFSAEYDPEKWKRAAEAADAAVEMCESQGYKLKTGEGNKATKLLNQMRDIEMSIWEPNYEGEEAIFLTGNANIMNSYVMFTLPLFPEGHSDRYALLTGCVAPSMKMVEMFYTKNGLPLNVDKEWDYANRYKLGREVNNDYQNVVALNEDVLNLHLKREPRFYANVAADRCYWQRGPAANKNMLVQAYRGEAFGIHESFLLYSQPQNLCGYYVKKFSRSEVQTYQYTSNTGSLGDCRWPMIRLAELYLIQAEAWNEYLSKPDDKVYEPLNKVRRRAGIPDVEVAWKEFSTQPQKIESKEGMREIIQQENFVEFAFEGHRFWDLRRWKLAHLELNDKILGWNVLGENARTFYNNFEGPVVVWDKTKFVAPRDYLFPIKAEEAMIAGYVQNPGW</sequence>
<evidence type="ECO:0000256" key="5">
    <source>
        <dbReference type="ARBA" id="ARBA00023237"/>
    </source>
</evidence>
<evidence type="ECO:0000259" key="7">
    <source>
        <dbReference type="Pfam" id="PF14322"/>
    </source>
</evidence>
<keyword evidence="3" id="KW-0732">Signal</keyword>
<dbReference type="Gene3D" id="1.25.40.390">
    <property type="match status" value="1"/>
</dbReference>
<dbReference type="EMBL" id="QRZA01000016">
    <property type="protein sequence ID" value="RGV32961.1"/>
    <property type="molecule type" value="Genomic_DNA"/>
</dbReference>
<feature type="domain" description="RagB/SusD" evidence="6">
    <location>
        <begin position="316"/>
        <end position="643"/>
    </location>
</feature>
<dbReference type="InterPro" id="IPR033985">
    <property type="entry name" value="SusD-like_N"/>
</dbReference>
<dbReference type="SUPFAM" id="SSF48452">
    <property type="entry name" value="TPR-like"/>
    <property type="match status" value="1"/>
</dbReference>
<evidence type="ECO:0000259" key="6">
    <source>
        <dbReference type="Pfam" id="PF07980"/>
    </source>
</evidence>
<organism evidence="10 12">
    <name type="scientific">Butyricimonas virosa</name>
    <dbReference type="NCBI Taxonomy" id="544645"/>
    <lineage>
        <taxon>Bacteria</taxon>
        <taxon>Pseudomonadati</taxon>
        <taxon>Bacteroidota</taxon>
        <taxon>Bacteroidia</taxon>
        <taxon>Bacteroidales</taxon>
        <taxon>Odoribacteraceae</taxon>
        <taxon>Butyricimonas</taxon>
    </lineage>
</organism>
<dbReference type="InterPro" id="IPR012944">
    <property type="entry name" value="SusD_RagB_dom"/>
</dbReference>
<keyword evidence="13" id="KW-1185">Reference proteome</keyword>
<keyword evidence="5" id="KW-0998">Cell outer membrane</keyword>
<comment type="similarity">
    <text evidence="2">Belongs to the SusD family.</text>
</comment>
<evidence type="ECO:0000256" key="2">
    <source>
        <dbReference type="ARBA" id="ARBA00006275"/>
    </source>
</evidence>
<evidence type="ECO:0000313" key="11">
    <source>
        <dbReference type="Proteomes" id="UP000283589"/>
    </source>
</evidence>
<proteinExistence type="inferred from homology"/>
<comment type="subcellular location">
    <subcellularLocation>
        <location evidence="1">Cell outer membrane</location>
    </subcellularLocation>
</comment>
<dbReference type="EMBL" id="QRPV01000010">
    <property type="protein sequence ID" value="RHM43018.1"/>
    <property type="molecule type" value="Genomic_DNA"/>
</dbReference>
<evidence type="ECO:0000313" key="8">
    <source>
        <dbReference type="EMBL" id="QRO50424.1"/>
    </source>
</evidence>
<dbReference type="STRING" id="1121130.GCA_000519105_03251"/>
<name>A0A415QI39_9BACT</name>
<evidence type="ECO:0000313" key="9">
    <source>
        <dbReference type="EMBL" id="RGV32961.1"/>
    </source>
</evidence>
<reference evidence="11 12" key="1">
    <citation type="submission" date="2018-08" db="EMBL/GenBank/DDBJ databases">
        <title>A genome reference for cultivated species of the human gut microbiota.</title>
        <authorList>
            <person name="Zou Y."/>
            <person name="Xue W."/>
            <person name="Luo G."/>
        </authorList>
    </citation>
    <scope>NUCLEOTIDE SEQUENCE [LARGE SCALE GENOMIC DNA]</scope>
    <source>
        <strain evidence="9 11">AF14-49</strain>
        <strain evidence="10 12">AF34-33</strain>
    </source>
</reference>
<evidence type="ECO:0000313" key="13">
    <source>
        <dbReference type="Proteomes" id="UP000654720"/>
    </source>
</evidence>
<dbReference type="Proteomes" id="UP000654720">
    <property type="component" value="Chromosome"/>
</dbReference>
<accession>A0A415QI39</accession>
<keyword evidence="4" id="KW-0472">Membrane</keyword>
<dbReference type="Proteomes" id="UP000283589">
    <property type="component" value="Unassembled WGS sequence"/>
</dbReference>
<dbReference type="GeneID" id="93096774"/>
<protein>
    <submittedName>
        <fullName evidence="10">RagB/SusD family nutrient uptake outer membrane protein</fullName>
    </submittedName>
</protein>
<dbReference type="GO" id="GO:0009279">
    <property type="term" value="C:cell outer membrane"/>
    <property type="evidence" value="ECO:0007669"/>
    <property type="project" value="UniProtKB-SubCell"/>
</dbReference>
<evidence type="ECO:0000256" key="4">
    <source>
        <dbReference type="ARBA" id="ARBA00023136"/>
    </source>
</evidence>
<evidence type="ECO:0000313" key="10">
    <source>
        <dbReference type="EMBL" id="RHM43018.1"/>
    </source>
</evidence>